<reference evidence="1" key="1">
    <citation type="submission" date="2023-10" db="EMBL/GenBank/DDBJ databases">
        <title>Genome assembly of Pristionchus species.</title>
        <authorList>
            <person name="Yoshida K."/>
            <person name="Sommer R.J."/>
        </authorList>
    </citation>
    <scope>NUCLEOTIDE SEQUENCE</scope>
    <source>
        <strain evidence="1">RS5133</strain>
    </source>
</reference>
<accession>A0AAV5VI90</accession>
<evidence type="ECO:0000313" key="2">
    <source>
        <dbReference type="Proteomes" id="UP001432322"/>
    </source>
</evidence>
<gene>
    <name evidence="1" type="ORF">PFISCL1PPCAC_9230</name>
</gene>
<sequence>SEEARIVIYVPNPKLPPKPKEEQESIELKELKSEIYMGAGDLWRLRGCPERPQQKVTIDQENFEDLLRHESLIARIQHYLLRYPESGRLHKALEMAKEDFTY</sequence>
<feature type="non-terminal residue" evidence="1">
    <location>
        <position position="1"/>
    </location>
</feature>
<dbReference type="Proteomes" id="UP001432322">
    <property type="component" value="Unassembled WGS sequence"/>
</dbReference>
<feature type="non-terminal residue" evidence="1">
    <location>
        <position position="102"/>
    </location>
</feature>
<comment type="caution">
    <text evidence="1">The sequence shown here is derived from an EMBL/GenBank/DDBJ whole genome shotgun (WGS) entry which is preliminary data.</text>
</comment>
<proteinExistence type="predicted"/>
<keyword evidence="2" id="KW-1185">Reference proteome</keyword>
<protein>
    <submittedName>
        <fullName evidence="1">Uncharacterized protein</fullName>
    </submittedName>
</protein>
<name>A0AAV5VI90_9BILA</name>
<dbReference type="AlphaFoldDB" id="A0AAV5VI90"/>
<dbReference type="EMBL" id="BTSY01000003">
    <property type="protein sequence ID" value="GMT17933.1"/>
    <property type="molecule type" value="Genomic_DNA"/>
</dbReference>
<evidence type="ECO:0000313" key="1">
    <source>
        <dbReference type="EMBL" id="GMT17933.1"/>
    </source>
</evidence>
<organism evidence="1 2">
    <name type="scientific">Pristionchus fissidentatus</name>
    <dbReference type="NCBI Taxonomy" id="1538716"/>
    <lineage>
        <taxon>Eukaryota</taxon>
        <taxon>Metazoa</taxon>
        <taxon>Ecdysozoa</taxon>
        <taxon>Nematoda</taxon>
        <taxon>Chromadorea</taxon>
        <taxon>Rhabditida</taxon>
        <taxon>Rhabditina</taxon>
        <taxon>Diplogasteromorpha</taxon>
        <taxon>Diplogasteroidea</taxon>
        <taxon>Neodiplogasteridae</taxon>
        <taxon>Pristionchus</taxon>
    </lineage>
</organism>